<dbReference type="PANTHER" id="PTHR16253">
    <property type="entry name" value="TETRATRICOPEPTIDE REPEAT PROTEIN 22"/>
    <property type="match status" value="1"/>
</dbReference>
<name>A0A3E1Q8G0_9FLAO</name>
<dbReference type="SUPFAM" id="SSF52200">
    <property type="entry name" value="Toll/Interleukin receptor TIR domain"/>
    <property type="match status" value="1"/>
</dbReference>
<dbReference type="GO" id="GO:0007165">
    <property type="term" value="P:signal transduction"/>
    <property type="evidence" value="ECO:0007669"/>
    <property type="project" value="InterPro"/>
</dbReference>
<dbReference type="EMBL" id="QVID01000002">
    <property type="protein sequence ID" value="RFN58404.1"/>
    <property type="molecule type" value="Genomic_DNA"/>
</dbReference>
<evidence type="ECO:0000313" key="3">
    <source>
        <dbReference type="Proteomes" id="UP000261082"/>
    </source>
</evidence>
<sequence>MSVFISYSTKDRKFVNELSAELIKNRINVWLDKWEMQPGDSLIDKIQDGLTDSSFLLVVLSENSVQSEWCKKELNSGLMREIKEKQVVVIPILLDDCEVPVFLQEKVYADFRDKFETGFQELIRPLAKLSSDKMGRHSKNEIITDYSINWGINDRDLFYSNFDIVSWHQKDHKTILLQIMVEGNKSATQRFKMHLEMGMDSLMKDTIISMFAMNEDYKSLNIYIEKDKTYNFHSTVKDLKTDVEFDIRIRGVLMGVDTGNDIVLNFIDFIEMLDQTITNRK</sequence>
<dbReference type="Gene3D" id="3.40.50.10140">
    <property type="entry name" value="Toll/interleukin-1 receptor homology (TIR) domain"/>
    <property type="match status" value="1"/>
</dbReference>
<dbReference type="InterPro" id="IPR035897">
    <property type="entry name" value="Toll_tir_struct_dom_sf"/>
</dbReference>
<keyword evidence="3" id="KW-1185">Reference proteome</keyword>
<dbReference type="Proteomes" id="UP000261082">
    <property type="component" value="Unassembled WGS sequence"/>
</dbReference>
<evidence type="ECO:0000259" key="1">
    <source>
        <dbReference type="PROSITE" id="PS50104"/>
    </source>
</evidence>
<dbReference type="RefSeq" id="WP_117160351.1">
    <property type="nucleotide sequence ID" value="NZ_QVID01000002.1"/>
</dbReference>
<feature type="domain" description="TIR" evidence="1">
    <location>
        <begin position="1"/>
        <end position="130"/>
    </location>
</feature>
<dbReference type="InterPro" id="IPR000157">
    <property type="entry name" value="TIR_dom"/>
</dbReference>
<dbReference type="PANTHER" id="PTHR16253:SF0">
    <property type="entry name" value="TETRATRICOPEPTIDE REPEAT PROTEIN 22"/>
    <property type="match status" value="1"/>
</dbReference>
<reference evidence="2 3" key="1">
    <citation type="journal article" date="2007" name="Int. J. Syst. Evol. Microbiol.">
        <title>Marixanthomonas ophiurae gen. nov., sp. nov., a marine bacterium of the family Flavobacteriaceae isolated from a deep-sea brittle star.</title>
        <authorList>
            <person name="Romanenko L.A."/>
            <person name="Uchino M."/>
            <person name="Frolova G.M."/>
            <person name="Mikhailov V.V."/>
        </authorList>
    </citation>
    <scope>NUCLEOTIDE SEQUENCE [LARGE SCALE GENOMIC DNA]</scope>
    <source>
        <strain evidence="2 3">KMM 3046</strain>
    </source>
</reference>
<dbReference type="OrthoDB" id="1098242at2"/>
<dbReference type="AlphaFoldDB" id="A0A3E1Q8G0"/>
<proteinExistence type="predicted"/>
<dbReference type="SMART" id="SM00255">
    <property type="entry name" value="TIR"/>
    <property type="match status" value="1"/>
</dbReference>
<protein>
    <submittedName>
        <fullName evidence="2">Toll/interleukin-1 receptor domain-containing protein</fullName>
    </submittedName>
</protein>
<gene>
    <name evidence="2" type="ORF">DZ858_14385</name>
</gene>
<dbReference type="Pfam" id="PF13676">
    <property type="entry name" value="TIR_2"/>
    <property type="match status" value="1"/>
</dbReference>
<keyword evidence="2" id="KW-0675">Receptor</keyword>
<dbReference type="PROSITE" id="PS50104">
    <property type="entry name" value="TIR"/>
    <property type="match status" value="1"/>
</dbReference>
<dbReference type="InterPro" id="IPR042342">
    <property type="entry name" value="TTC22"/>
</dbReference>
<organism evidence="2 3">
    <name type="scientific">Marixanthomonas ophiurae</name>
    <dbReference type="NCBI Taxonomy" id="387659"/>
    <lineage>
        <taxon>Bacteria</taxon>
        <taxon>Pseudomonadati</taxon>
        <taxon>Bacteroidota</taxon>
        <taxon>Flavobacteriia</taxon>
        <taxon>Flavobacteriales</taxon>
        <taxon>Flavobacteriaceae</taxon>
        <taxon>Marixanthomonas</taxon>
    </lineage>
</organism>
<accession>A0A3E1Q8G0</accession>
<comment type="caution">
    <text evidence="2">The sequence shown here is derived from an EMBL/GenBank/DDBJ whole genome shotgun (WGS) entry which is preliminary data.</text>
</comment>
<evidence type="ECO:0000313" key="2">
    <source>
        <dbReference type="EMBL" id="RFN58404.1"/>
    </source>
</evidence>